<sequence>MDSNKINIEEYFEEAYHGDIDIEKLIMNVKMVILRKGYLFSSFDDANNMYDSQANEGDISRLYEELLAKQQQDPSRFRKQFQQRKHILLCLAKKFAKVTTKGRSKSVSHHKDNINQCLTHNN</sequence>
<protein>
    <submittedName>
        <fullName evidence="1">24207_t:CDS:1</fullName>
    </submittedName>
</protein>
<proteinExistence type="predicted"/>
<dbReference type="Proteomes" id="UP000789920">
    <property type="component" value="Unassembled WGS sequence"/>
</dbReference>
<name>A0ACA9PLS8_9GLOM</name>
<gene>
    <name evidence="1" type="ORF">RPERSI_LOCUS10790</name>
</gene>
<dbReference type="EMBL" id="CAJVQC010021683">
    <property type="protein sequence ID" value="CAG8714581.1"/>
    <property type="molecule type" value="Genomic_DNA"/>
</dbReference>
<keyword evidence="2" id="KW-1185">Reference proteome</keyword>
<feature type="non-terminal residue" evidence="1">
    <location>
        <position position="122"/>
    </location>
</feature>
<evidence type="ECO:0000313" key="1">
    <source>
        <dbReference type="EMBL" id="CAG8714581.1"/>
    </source>
</evidence>
<reference evidence="1" key="1">
    <citation type="submission" date="2021-06" db="EMBL/GenBank/DDBJ databases">
        <authorList>
            <person name="Kallberg Y."/>
            <person name="Tangrot J."/>
            <person name="Rosling A."/>
        </authorList>
    </citation>
    <scope>NUCLEOTIDE SEQUENCE</scope>
    <source>
        <strain evidence="1">MA461A</strain>
    </source>
</reference>
<organism evidence="1 2">
    <name type="scientific">Racocetra persica</name>
    <dbReference type="NCBI Taxonomy" id="160502"/>
    <lineage>
        <taxon>Eukaryota</taxon>
        <taxon>Fungi</taxon>
        <taxon>Fungi incertae sedis</taxon>
        <taxon>Mucoromycota</taxon>
        <taxon>Glomeromycotina</taxon>
        <taxon>Glomeromycetes</taxon>
        <taxon>Diversisporales</taxon>
        <taxon>Gigasporaceae</taxon>
        <taxon>Racocetra</taxon>
    </lineage>
</organism>
<comment type="caution">
    <text evidence="1">The sequence shown here is derived from an EMBL/GenBank/DDBJ whole genome shotgun (WGS) entry which is preliminary data.</text>
</comment>
<evidence type="ECO:0000313" key="2">
    <source>
        <dbReference type="Proteomes" id="UP000789920"/>
    </source>
</evidence>
<accession>A0ACA9PLS8</accession>